<feature type="non-terminal residue" evidence="1">
    <location>
        <position position="62"/>
    </location>
</feature>
<name>A0ACA9NR06_9GLOM</name>
<comment type="caution">
    <text evidence="1">The sequence shown here is derived from an EMBL/GenBank/DDBJ whole genome shotgun (WGS) entry which is preliminary data.</text>
</comment>
<evidence type="ECO:0000313" key="1">
    <source>
        <dbReference type="EMBL" id="CAG8670667.1"/>
    </source>
</evidence>
<keyword evidence="2" id="KW-1185">Reference proteome</keyword>
<evidence type="ECO:0000313" key="2">
    <source>
        <dbReference type="Proteomes" id="UP000789860"/>
    </source>
</evidence>
<gene>
    <name evidence="1" type="ORF">SCALOS_LOCUS9365</name>
</gene>
<reference evidence="1" key="1">
    <citation type="submission" date="2021-06" db="EMBL/GenBank/DDBJ databases">
        <authorList>
            <person name="Kallberg Y."/>
            <person name="Tangrot J."/>
            <person name="Rosling A."/>
        </authorList>
    </citation>
    <scope>NUCLEOTIDE SEQUENCE</scope>
    <source>
        <strain evidence="1">AU212A</strain>
    </source>
</reference>
<feature type="non-terminal residue" evidence="1">
    <location>
        <position position="1"/>
    </location>
</feature>
<sequence length="62" mass="7107">KANVVQYALHEGNLRAAVKFDLDKTQVGYWVTKLKSKLDEVDYSKSCHLEGSSRKSFFPDEE</sequence>
<dbReference type="EMBL" id="CAJVPM010028701">
    <property type="protein sequence ID" value="CAG8670667.1"/>
    <property type="molecule type" value="Genomic_DNA"/>
</dbReference>
<accession>A0ACA9NR06</accession>
<dbReference type="Proteomes" id="UP000789860">
    <property type="component" value="Unassembled WGS sequence"/>
</dbReference>
<proteinExistence type="predicted"/>
<organism evidence="1 2">
    <name type="scientific">Scutellospora calospora</name>
    <dbReference type="NCBI Taxonomy" id="85575"/>
    <lineage>
        <taxon>Eukaryota</taxon>
        <taxon>Fungi</taxon>
        <taxon>Fungi incertae sedis</taxon>
        <taxon>Mucoromycota</taxon>
        <taxon>Glomeromycotina</taxon>
        <taxon>Glomeromycetes</taxon>
        <taxon>Diversisporales</taxon>
        <taxon>Gigasporaceae</taxon>
        <taxon>Scutellospora</taxon>
    </lineage>
</organism>
<protein>
    <submittedName>
        <fullName evidence="1">9548_t:CDS:1</fullName>
    </submittedName>
</protein>